<dbReference type="InterPro" id="IPR019546">
    <property type="entry name" value="TAT_signal_bac_arc"/>
</dbReference>
<dbReference type="Pfam" id="PF13450">
    <property type="entry name" value="NAD_binding_8"/>
    <property type="match status" value="1"/>
</dbReference>
<dbReference type="EMBL" id="RAPF01000004">
    <property type="protein sequence ID" value="RKF21301.1"/>
    <property type="molecule type" value="Genomic_DNA"/>
</dbReference>
<dbReference type="Proteomes" id="UP000284395">
    <property type="component" value="Unassembled WGS sequence"/>
</dbReference>
<sequence>MGCPIARRDFLNGTAVAIGSIGAASLSSPAMAGSLAGAATESYPPAKTGMRGSHPGSFEVAHLLRDGELPIDDVADQGETYDLVIVGGGISGLSAAHFYRKLVGRDARILILENHDDFGGHAKRNEFMVDGKLVVINGGTLNIEAPQRYNRWARQVLDDMGIDAERYRAANTDTEKLYSSMGLRRGHFFDKETWKKDRLVVPQGAPTNFGDMRAMFTTEFLERTPLSPKARADMMRLVSPDQPDYLAGMSVAEKKELLATTSFRDYYLNYVKLDPEAMWFFQQMGNPSFCVGADATPALFGWVQGYPGFESLGLGDIPEGLFADLPGGQHGRQKESWDAIHFPDGNATLARLLVSSLVPNATKARTQEDMGTATFDYGKLDLPSNPVRIRLSSIVVNVRHDGDPATATEAVVTYANGDKLKSVRGKSVILACWNMVIPYMMPELPAEQQEALHYGVKGPLVYTSVALRNWKAFKNLGVSTFSCPTMFHDTVALTEAVDLGALSHARSADQPIALHLTKFMNKPGLPRRDQHRVGRAELLEMSFETFERETRSQLARLLGPAGFDPARDIAAITVNRWPHGYAYTYNSLYDPVEWVYSETNSRPCVVGRQPYGLISIANSDAAASPHTDAAILEAHRAVSETIERETYPFARRT</sequence>
<dbReference type="SUPFAM" id="SSF51905">
    <property type="entry name" value="FAD/NAD(P)-binding domain"/>
    <property type="match status" value="1"/>
</dbReference>
<dbReference type="InterPro" id="IPR036188">
    <property type="entry name" value="FAD/NAD-bd_sf"/>
</dbReference>
<gene>
    <name evidence="2" type="ORF">D6851_10025</name>
</gene>
<dbReference type="InterPro" id="IPR006311">
    <property type="entry name" value="TAT_signal"/>
</dbReference>
<feature type="signal peptide" evidence="1">
    <location>
        <begin position="1"/>
        <end position="32"/>
    </location>
</feature>
<dbReference type="Gene3D" id="3.50.50.60">
    <property type="entry name" value="FAD/NAD(P)-binding domain"/>
    <property type="match status" value="1"/>
</dbReference>
<reference evidence="2 3" key="1">
    <citation type="submission" date="2018-09" db="EMBL/GenBank/DDBJ databases">
        <title>Altererythrobacter spongiae sp. nov., isolated from a marine sponge.</title>
        <authorList>
            <person name="Zhuang L."/>
            <person name="Luo L."/>
        </authorList>
    </citation>
    <scope>NUCLEOTIDE SEQUENCE [LARGE SCALE GENOMIC DNA]</scope>
    <source>
        <strain evidence="2 3">HN-Y73</strain>
    </source>
</reference>
<accession>A0A420EKQ0</accession>
<name>A0A420EKQ0_9SPHN</name>
<dbReference type="NCBIfam" id="TIGR01409">
    <property type="entry name" value="TAT_signal_seq"/>
    <property type="match status" value="1"/>
</dbReference>
<evidence type="ECO:0000256" key="1">
    <source>
        <dbReference type="SAM" id="SignalP"/>
    </source>
</evidence>
<organism evidence="2 3">
    <name type="scientific">Altericroceibacterium spongiae</name>
    <dbReference type="NCBI Taxonomy" id="2320269"/>
    <lineage>
        <taxon>Bacteria</taxon>
        <taxon>Pseudomonadati</taxon>
        <taxon>Pseudomonadota</taxon>
        <taxon>Alphaproteobacteria</taxon>
        <taxon>Sphingomonadales</taxon>
        <taxon>Erythrobacteraceae</taxon>
        <taxon>Altericroceibacterium</taxon>
    </lineage>
</organism>
<evidence type="ECO:0000313" key="2">
    <source>
        <dbReference type="EMBL" id="RKF21301.1"/>
    </source>
</evidence>
<proteinExistence type="predicted"/>
<dbReference type="OrthoDB" id="231484at2"/>
<protein>
    <submittedName>
        <fullName evidence="2">NAD(P)/FAD-dependent oxidoreductase</fullName>
    </submittedName>
</protein>
<dbReference type="PROSITE" id="PS51318">
    <property type="entry name" value="TAT"/>
    <property type="match status" value="1"/>
</dbReference>
<keyword evidence="1" id="KW-0732">Signal</keyword>
<comment type="caution">
    <text evidence="2">The sequence shown here is derived from an EMBL/GenBank/DDBJ whole genome shotgun (WGS) entry which is preliminary data.</text>
</comment>
<evidence type="ECO:0000313" key="3">
    <source>
        <dbReference type="Proteomes" id="UP000284395"/>
    </source>
</evidence>
<dbReference type="AlphaFoldDB" id="A0A420EKQ0"/>
<keyword evidence="3" id="KW-1185">Reference proteome</keyword>
<feature type="chain" id="PRO_5019080572" evidence="1">
    <location>
        <begin position="33"/>
        <end position="653"/>
    </location>
</feature>